<dbReference type="Proteomes" id="UP000013232">
    <property type="component" value="Unassembled WGS sequence"/>
</dbReference>
<gene>
    <name evidence="1" type="ORF">C666_19185</name>
</gene>
<dbReference type="EMBL" id="AMXE01000209">
    <property type="protein sequence ID" value="ENO81310.1"/>
    <property type="molecule type" value="Genomic_DNA"/>
</dbReference>
<name>N6XPM1_THAL4</name>
<dbReference type="AlphaFoldDB" id="N6XPM1"/>
<organism evidence="1 2">
    <name type="scientific">Thauera linaloolentis (strain DSM 12138 / JCM 21573 / CCUG 41526 / CIP 105981 / IAM 15112 / NBRC 102519 / 47Lol)</name>
    <dbReference type="NCBI Taxonomy" id="1123367"/>
    <lineage>
        <taxon>Bacteria</taxon>
        <taxon>Pseudomonadati</taxon>
        <taxon>Pseudomonadota</taxon>
        <taxon>Betaproteobacteria</taxon>
        <taxon>Rhodocyclales</taxon>
        <taxon>Zoogloeaceae</taxon>
        <taxon>Thauera</taxon>
    </lineage>
</organism>
<evidence type="ECO:0000313" key="2">
    <source>
        <dbReference type="Proteomes" id="UP000013232"/>
    </source>
</evidence>
<comment type="caution">
    <text evidence="1">The sequence shown here is derived from an EMBL/GenBank/DDBJ whole genome shotgun (WGS) entry which is preliminary data.</text>
</comment>
<protein>
    <submittedName>
        <fullName evidence="1">Uncharacterized protein</fullName>
    </submittedName>
</protein>
<evidence type="ECO:0000313" key="1">
    <source>
        <dbReference type="EMBL" id="ENO81310.1"/>
    </source>
</evidence>
<keyword evidence="2" id="KW-1185">Reference proteome</keyword>
<sequence length="100" mass="10674">NFVVFFMAPSSQELEPPQNPGQFKLPTAVEVMTVADHGDQASSGGFPHTVQAGQALSATVLAGNVSDMLVIVRNPFIESADLAVTDRHNRASDDRHIEAT</sequence>
<reference evidence="1 2" key="1">
    <citation type="submission" date="2012-09" db="EMBL/GenBank/DDBJ databases">
        <title>Draft Genome Sequences of 6 Strains from Genus Thauera.</title>
        <authorList>
            <person name="Liu B."/>
            <person name="Shapleigh J.P."/>
            <person name="Frostegard A.H."/>
        </authorList>
    </citation>
    <scope>NUCLEOTIDE SEQUENCE [LARGE SCALE GENOMIC DNA]</scope>
    <source>
        <strain evidence="2">47Lol / DSM 12138</strain>
    </source>
</reference>
<accession>N6XPM1</accession>
<feature type="non-terminal residue" evidence="1">
    <location>
        <position position="1"/>
    </location>
</feature>
<proteinExistence type="predicted"/>